<evidence type="ECO:0000256" key="13">
    <source>
        <dbReference type="PIRSR" id="PIRSR602401-1"/>
    </source>
</evidence>
<dbReference type="PROSITE" id="PS00086">
    <property type="entry name" value="CYTOCHROME_P450"/>
    <property type="match status" value="1"/>
</dbReference>
<comment type="cofactor">
    <cofactor evidence="1 13">
        <name>heme</name>
        <dbReference type="ChEBI" id="CHEBI:30413"/>
    </cofactor>
</comment>
<keyword evidence="10 13" id="KW-0408">Iron</keyword>
<evidence type="ECO:0000256" key="3">
    <source>
        <dbReference type="ARBA" id="ARBA00004406"/>
    </source>
</evidence>
<evidence type="ECO:0000256" key="6">
    <source>
        <dbReference type="ARBA" id="ARBA00022723"/>
    </source>
</evidence>
<evidence type="ECO:0000256" key="8">
    <source>
        <dbReference type="ARBA" id="ARBA00022848"/>
    </source>
</evidence>
<accession>U5EL38</accession>
<keyword evidence="7" id="KW-0256">Endoplasmic reticulum</keyword>
<comment type="subcellular location">
    <subcellularLocation>
        <location evidence="3">Endoplasmic reticulum membrane</location>
        <topology evidence="3">Peripheral membrane protein</topology>
    </subcellularLocation>
    <subcellularLocation>
        <location evidence="2">Microsome membrane</location>
        <topology evidence="2">Peripheral membrane protein</topology>
    </subcellularLocation>
</comment>
<dbReference type="CDD" id="cd11056">
    <property type="entry name" value="CYP6-like"/>
    <property type="match status" value="1"/>
</dbReference>
<evidence type="ECO:0000313" key="15">
    <source>
        <dbReference type="EMBL" id="JAB58280.1"/>
    </source>
</evidence>
<dbReference type="FunFam" id="1.10.630.10:FF:000042">
    <property type="entry name" value="Cytochrome P450"/>
    <property type="match status" value="1"/>
</dbReference>
<evidence type="ECO:0000256" key="10">
    <source>
        <dbReference type="ARBA" id="ARBA00023004"/>
    </source>
</evidence>
<dbReference type="SUPFAM" id="SSF48264">
    <property type="entry name" value="Cytochrome P450"/>
    <property type="match status" value="1"/>
</dbReference>
<dbReference type="InterPro" id="IPR050476">
    <property type="entry name" value="Insect_CytP450_Detox"/>
</dbReference>
<keyword evidence="5 13" id="KW-0349">Heme</keyword>
<keyword evidence="6 13" id="KW-0479">Metal-binding</keyword>
<reference evidence="15" key="1">
    <citation type="journal article" date="2014" name="Insect Biochem. Mol. Biol.">
        <title>An insight into the sialome of the frog biting fly, Corethrella appendiculata.</title>
        <authorList>
            <person name="Ribeiro J.M.C."/>
            <person name="Chagas A.C."/>
            <person name="Pham V.M."/>
            <person name="Lounibos L.P."/>
            <person name="Calvo E."/>
        </authorList>
    </citation>
    <scope>NUCLEOTIDE SEQUENCE</scope>
    <source>
        <tissue evidence="15">Salivary glands</tissue>
    </source>
</reference>
<dbReference type="GO" id="GO:0005506">
    <property type="term" value="F:iron ion binding"/>
    <property type="evidence" value="ECO:0007669"/>
    <property type="project" value="InterPro"/>
</dbReference>
<evidence type="ECO:0000256" key="12">
    <source>
        <dbReference type="ARBA" id="ARBA00023136"/>
    </source>
</evidence>
<evidence type="ECO:0000256" key="9">
    <source>
        <dbReference type="ARBA" id="ARBA00023002"/>
    </source>
</evidence>
<dbReference type="PRINTS" id="PR00385">
    <property type="entry name" value="P450"/>
</dbReference>
<feature type="binding site" description="axial binding residue" evidence="13">
    <location>
        <position position="440"/>
    </location>
    <ligand>
        <name>heme</name>
        <dbReference type="ChEBI" id="CHEBI:30413"/>
    </ligand>
    <ligandPart>
        <name>Fe</name>
        <dbReference type="ChEBI" id="CHEBI:18248"/>
    </ligandPart>
</feature>
<dbReference type="InterPro" id="IPR002401">
    <property type="entry name" value="Cyt_P450_E_grp-I"/>
</dbReference>
<dbReference type="PANTHER" id="PTHR24292:SF103">
    <property type="entry name" value="CYTOCHROME P450 6BS1"/>
    <property type="match status" value="1"/>
</dbReference>
<dbReference type="InterPro" id="IPR001128">
    <property type="entry name" value="Cyt_P450"/>
</dbReference>
<evidence type="ECO:0000256" key="2">
    <source>
        <dbReference type="ARBA" id="ARBA00004174"/>
    </source>
</evidence>
<dbReference type="Gene3D" id="1.10.630.10">
    <property type="entry name" value="Cytochrome P450"/>
    <property type="match status" value="1"/>
</dbReference>
<protein>
    <submittedName>
        <fullName evidence="15">Putative cytochrome</fullName>
    </submittedName>
</protein>
<dbReference type="GO" id="GO:0020037">
    <property type="term" value="F:heme binding"/>
    <property type="evidence" value="ECO:0007669"/>
    <property type="project" value="InterPro"/>
</dbReference>
<evidence type="ECO:0000256" key="11">
    <source>
        <dbReference type="ARBA" id="ARBA00023033"/>
    </source>
</evidence>
<dbReference type="GO" id="GO:0016705">
    <property type="term" value="F:oxidoreductase activity, acting on paired donors, with incorporation or reduction of molecular oxygen"/>
    <property type="evidence" value="ECO:0007669"/>
    <property type="project" value="InterPro"/>
</dbReference>
<dbReference type="AlphaFoldDB" id="U5EL38"/>
<keyword evidence="11 14" id="KW-0503">Monooxygenase</keyword>
<evidence type="ECO:0000256" key="5">
    <source>
        <dbReference type="ARBA" id="ARBA00022617"/>
    </source>
</evidence>
<comment type="similarity">
    <text evidence="4 14">Belongs to the cytochrome P450 family.</text>
</comment>
<dbReference type="InterPro" id="IPR017972">
    <property type="entry name" value="Cyt_P450_CS"/>
</dbReference>
<name>U5EL38_9DIPT</name>
<dbReference type="GO" id="GO:0004497">
    <property type="term" value="F:monooxygenase activity"/>
    <property type="evidence" value="ECO:0007669"/>
    <property type="project" value="UniProtKB-KW"/>
</dbReference>
<evidence type="ECO:0000256" key="1">
    <source>
        <dbReference type="ARBA" id="ARBA00001971"/>
    </source>
</evidence>
<keyword evidence="8" id="KW-0492">Microsome</keyword>
<sequence length="495" mass="57420">MILLAVVIIFLYTIYYSIQQRYLYWKNCGLTYDEPKFPYGNIPRNYKNEPFSMIFTKLYRKLKASNDSFVGAYLYFMPVAIAMNLETIKNILIKDFQHFEDRGLYYNGKDEPISAHLLHLEGNKWRTMRNKLTPTFTSSKMKLMFPLVESISEKLMECLNKMCANDVVEIDVKDIVGRYTTDIIGNCAFGIDCNSLKDPDNLFKEMGRRTFQMSRHSKFLMGLIISFPKVSRFFGIKMMRDEVVEFYTKVVMDTIEHREATNYKRNDFMDLLIHLKNNSDSEFKINLNEILAQAFVFFAAGYETTASALTFCLYELALNVDIQDKVRESINETITKYDGKLSYEAIADIPYLDQCIYETLRKYPPAGVLPRIVTKDYPIPNTNTILRKGTKLYIPIYAIHHDPEYYPNPEKFNPENFAKENIDKDNLIKFLAFGDGPRACIGLRFGLMEARIGLIYLLKTFKFSPSSNTQIPFEFDPNSFTLTAKGGIVLNCEKI</sequence>
<evidence type="ECO:0000256" key="7">
    <source>
        <dbReference type="ARBA" id="ARBA00022824"/>
    </source>
</evidence>
<proteinExistence type="evidence at transcript level"/>
<evidence type="ECO:0000256" key="4">
    <source>
        <dbReference type="ARBA" id="ARBA00010617"/>
    </source>
</evidence>
<dbReference type="InterPro" id="IPR036396">
    <property type="entry name" value="Cyt_P450_sf"/>
</dbReference>
<keyword evidence="9 14" id="KW-0560">Oxidoreductase</keyword>
<dbReference type="Pfam" id="PF00067">
    <property type="entry name" value="p450"/>
    <property type="match status" value="1"/>
</dbReference>
<dbReference type="EMBL" id="GANO01001591">
    <property type="protein sequence ID" value="JAB58280.1"/>
    <property type="molecule type" value="mRNA"/>
</dbReference>
<dbReference type="GO" id="GO:0005789">
    <property type="term" value="C:endoplasmic reticulum membrane"/>
    <property type="evidence" value="ECO:0007669"/>
    <property type="project" value="UniProtKB-SubCell"/>
</dbReference>
<keyword evidence="12" id="KW-0472">Membrane</keyword>
<dbReference type="PRINTS" id="PR00463">
    <property type="entry name" value="EP450I"/>
</dbReference>
<dbReference type="PANTHER" id="PTHR24292">
    <property type="entry name" value="CYTOCHROME P450"/>
    <property type="match status" value="1"/>
</dbReference>
<organism evidence="15">
    <name type="scientific">Corethrella appendiculata</name>
    <dbReference type="NCBI Taxonomy" id="1370023"/>
    <lineage>
        <taxon>Eukaryota</taxon>
        <taxon>Metazoa</taxon>
        <taxon>Ecdysozoa</taxon>
        <taxon>Arthropoda</taxon>
        <taxon>Hexapoda</taxon>
        <taxon>Insecta</taxon>
        <taxon>Pterygota</taxon>
        <taxon>Neoptera</taxon>
        <taxon>Endopterygota</taxon>
        <taxon>Diptera</taxon>
        <taxon>Nematocera</taxon>
        <taxon>Culicoidea</taxon>
        <taxon>Chaoboridae</taxon>
        <taxon>Corethrella</taxon>
    </lineage>
</organism>
<evidence type="ECO:0000256" key="14">
    <source>
        <dbReference type="RuleBase" id="RU000461"/>
    </source>
</evidence>